<evidence type="ECO:0000313" key="7">
    <source>
        <dbReference type="EMBL" id="NXU77230.1"/>
    </source>
</evidence>
<evidence type="ECO:0000259" key="6">
    <source>
        <dbReference type="PROSITE" id="PS50865"/>
    </source>
</evidence>
<organism evidence="7 8">
    <name type="scientific">Oreotrochilus melanogaster</name>
    <dbReference type="NCBI Taxonomy" id="689266"/>
    <lineage>
        <taxon>Eukaryota</taxon>
        <taxon>Metazoa</taxon>
        <taxon>Chordata</taxon>
        <taxon>Craniata</taxon>
        <taxon>Vertebrata</taxon>
        <taxon>Euteleostomi</taxon>
        <taxon>Archelosauria</taxon>
        <taxon>Archosauria</taxon>
        <taxon>Dinosauria</taxon>
        <taxon>Saurischia</taxon>
        <taxon>Theropoda</taxon>
        <taxon>Coelurosauria</taxon>
        <taxon>Aves</taxon>
        <taxon>Neognathae</taxon>
        <taxon>Neoaves</taxon>
        <taxon>Strisores</taxon>
        <taxon>Apodiformes</taxon>
        <taxon>Trochilidae</taxon>
        <taxon>Oreotrochilus</taxon>
    </lineage>
</organism>
<feature type="compositionally biased region" description="Basic and acidic residues" evidence="5">
    <location>
        <begin position="14"/>
        <end position="23"/>
    </location>
</feature>
<evidence type="ECO:0000256" key="4">
    <source>
        <dbReference type="PROSITE-ProRule" id="PRU00134"/>
    </source>
</evidence>
<sequence length="429" mass="48481">VTQRNAGAAPKTGHPKEPLEEAASRGPDVDSLGFQAMDRNVPELSHVILQKLNMKSYEDYKSAMDGRKSSRDFGIRSYFDMFQKMEDTFKFCAECKKLPDALPDPKSLRRCKRCQNVYYCGVVCQRANWPLHKKFCKKLKLVALDRLVEWLVFTGDIPFPTEAWTKPAQEVTGWEDWFSMQEQLEEKLDAILSGRYMTLLWANAGKPRPEDGELRESIRRLITDCHSRPLTIGLGLRLFGIDPLTKALTVHVVGASHVETLNTRLTDYDELTRMFPGHRGMEVVMVGVDVVNGPIMRPPLATPAPRGQVYLSSYKGLYHDFWESHVETKLAARPDLVVGFHPGFHACPELLSGWLPTLLLLRDYCLPVLFTLYSEQELKSSLQILVELETHILGSAANPFASLRPEQVYSSPNKAPVYCSSHYVALLGP</sequence>
<comment type="caution">
    <text evidence="7">The sequence shown here is derived from an EMBL/GenBank/DDBJ whole genome shotgun (WGS) entry which is preliminary data.</text>
</comment>
<evidence type="ECO:0000256" key="1">
    <source>
        <dbReference type="ARBA" id="ARBA00022723"/>
    </source>
</evidence>
<dbReference type="GO" id="GO:0008270">
    <property type="term" value="F:zinc ion binding"/>
    <property type="evidence" value="ECO:0007669"/>
    <property type="project" value="UniProtKB-KW"/>
</dbReference>
<dbReference type="EMBL" id="VZUB01018340">
    <property type="protein sequence ID" value="NXU77230.1"/>
    <property type="molecule type" value="Genomic_DNA"/>
</dbReference>
<dbReference type="PANTHER" id="PTHR46920">
    <property type="match status" value="1"/>
</dbReference>
<protein>
    <submittedName>
        <fullName evidence="7">Y7331 protein</fullName>
    </submittedName>
</protein>
<dbReference type="Pfam" id="PF01753">
    <property type="entry name" value="zf-MYND"/>
    <property type="match status" value="1"/>
</dbReference>
<keyword evidence="8" id="KW-1185">Reference proteome</keyword>
<gene>
    <name evidence="7" type="primary">Ddb</name>
    <name evidence="7" type="ORF">OREMEL_R07726</name>
</gene>
<feature type="non-terminal residue" evidence="7">
    <location>
        <position position="429"/>
    </location>
</feature>
<dbReference type="PANTHER" id="PTHR46920:SF1">
    <property type="entry name" value="PROTEIN MSS51 HOMOLOG, MITOCHONDRIAL-RELATED"/>
    <property type="match status" value="1"/>
</dbReference>
<dbReference type="Pfam" id="PF20179">
    <property type="entry name" value="MSS51_C"/>
    <property type="match status" value="1"/>
</dbReference>
<keyword evidence="1" id="KW-0479">Metal-binding</keyword>
<dbReference type="Proteomes" id="UP000579904">
    <property type="component" value="Unassembled WGS sequence"/>
</dbReference>
<feature type="non-terminal residue" evidence="7">
    <location>
        <position position="1"/>
    </location>
</feature>
<dbReference type="InterPro" id="IPR046824">
    <property type="entry name" value="Mss51-like_C"/>
</dbReference>
<evidence type="ECO:0000256" key="2">
    <source>
        <dbReference type="ARBA" id="ARBA00022771"/>
    </source>
</evidence>
<proteinExistence type="predicted"/>
<evidence type="ECO:0000256" key="5">
    <source>
        <dbReference type="SAM" id="MobiDB-lite"/>
    </source>
</evidence>
<evidence type="ECO:0000313" key="8">
    <source>
        <dbReference type="Proteomes" id="UP000579904"/>
    </source>
</evidence>
<dbReference type="SUPFAM" id="SSF144232">
    <property type="entry name" value="HIT/MYND zinc finger-like"/>
    <property type="match status" value="1"/>
</dbReference>
<feature type="domain" description="MYND-type" evidence="6">
    <location>
        <begin position="92"/>
        <end position="136"/>
    </location>
</feature>
<dbReference type="InterPro" id="IPR052839">
    <property type="entry name" value="Mito_gene_expr_regulator"/>
</dbReference>
<dbReference type="AlphaFoldDB" id="A0A7L3NJS4"/>
<evidence type="ECO:0000256" key="3">
    <source>
        <dbReference type="ARBA" id="ARBA00022833"/>
    </source>
</evidence>
<keyword evidence="2 4" id="KW-0863">Zinc-finger</keyword>
<feature type="region of interest" description="Disordered" evidence="5">
    <location>
        <begin position="1"/>
        <end position="30"/>
    </location>
</feature>
<keyword evidence="3" id="KW-0862">Zinc</keyword>
<dbReference type="PROSITE" id="PS01360">
    <property type="entry name" value="ZF_MYND_1"/>
    <property type="match status" value="1"/>
</dbReference>
<dbReference type="OrthoDB" id="5282002at2759"/>
<reference evidence="7 8" key="1">
    <citation type="submission" date="2019-09" db="EMBL/GenBank/DDBJ databases">
        <title>Bird 10,000 Genomes (B10K) Project - Family phase.</title>
        <authorList>
            <person name="Zhang G."/>
        </authorList>
    </citation>
    <scope>NUCLEOTIDE SEQUENCE [LARGE SCALE GENOMIC DNA]</scope>
    <source>
        <strain evidence="7">OUT-0002</strain>
    </source>
</reference>
<dbReference type="PROSITE" id="PS50865">
    <property type="entry name" value="ZF_MYND_2"/>
    <property type="match status" value="1"/>
</dbReference>
<name>A0A7L3NJS4_9AVES</name>
<accession>A0A7L3NJS4</accession>
<dbReference type="Gene3D" id="6.10.140.2220">
    <property type="match status" value="1"/>
</dbReference>
<dbReference type="InterPro" id="IPR002893">
    <property type="entry name" value="Znf_MYND"/>
</dbReference>